<dbReference type="Gene3D" id="1.10.260.40">
    <property type="entry name" value="lambda repressor-like DNA-binding domains"/>
    <property type="match status" value="1"/>
</dbReference>
<reference evidence="2" key="1">
    <citation type="submission" date="2019-07" db="EMBL/GenBank/DDBJ databases">
        <title>Draft genome Sequence of Chlorobium phaeovibrioides sp. strain PhvTcv-s14, from the Phylum Chlorobi.</title>
        <authorList>
            <person name="Babenko V."/>
            <person name="Boldyreva D."/>
            <person name="Kanygina A."/>
            <person name="Selezneva O."/>
            <person name="Akopiyan T."/>
            <person name="Lunina O."/>
        </authorList>
    </citation>
    <scope>NUCLEOTIDE SEQUENCE [LARGE SCALE GENOMIC DNA]</scope>
    <source>
        <strain evidence="2">GrTcv12</strain>
        <plasmid evidence="2">pl1</plasmid>
    </source>
</reference>
<dbReference type="EMBL" id="VMRG01000003">
    <property type="protein sequence ID" value="KAA6230518.1"/>
    <property type="molecule type" value="Genomic_DNA"/>
</dbReference>
<name>A0A5M8I4W2_CHLPH</name>
<comment type="caution">
    <text evidence="2">The sequence shown here is derived from an EMBL/GenBank/DDBJ whole genome shotgun (WGS) entry which is preliminary data.</text>
</comment>
<dbReference type="GO" id="GO:0003677">
    <property type="term" value="F:DNA binding"/>
    <property type="evidence" value="ECO:0007669"/>
    <property type="project" value="InterPro"/>
</dbReference>
<dbReference type="SUPFAM" id="SSF47413">
    <property type="entry name" value="lambda repressor-like DNA-binding domains"/>
    <property type="match status" value="1"/>
</dbReference>
<gene>
    <name evidence="2" type="ORF">FP507_10700</name>
</gene>
<dbReference type="AlphaFoldDB" id="A0A5M8I4W2"/>
<dbReference type="InterPro" id="IPR001387">
    <property type="entry name" value="Cro/C1-type_HTH"/>
</dbReference>
<geneLocation type="plasmid" evidence="2">
    <name>pl1</name>
</geneLocation>
<feature type="domain" description="HTH cro/C1-type" evidence="1">
    <location>
        <begin position="22"/>
        <end position="69"/>
    </location>
</feature>
<keyword evidence="2" id="KW-0614">Plasmid</keyword>
<protein>
    <submittedName>
        <fullName evidence="2">Helix-turn-helix transcriptional regulator</fullName>
    </submittedName>
</protein>
<sequence>MTAQQFYAVGFGHAVHARRYHLGYSQEGLAERAGLHRSYIGVVERGEKNVTLYVATQIAKALGISICELVER</sequence>
<dbReference type="PROSITE" id="PS50943">
    <property type="entry name" value="HTH_CROC1"/>
    <property type="match status" value="1"/>
</dbReference>
<dbReference type="SMART" id="SM00530">
    <property type="entry name" value="HTH_XRE"/>
    <property type="match status" value="1"/>
</dbReference>
<accession>A0A5M8I4W2</accession>
<organism evidence="2">
    <name type="scientific">Chlorobium phaeovibrioides</name>
    <dbReference type="NCBI Taxonomy" id="1094"/>
    <lineage>
        <taxon>Bacteria</taxon>
        <taxon>Pseudomonadati</taxon>
        <taxon>Chlorobiota</taxon>
        <taxon>Chlorobiia</taxon>
        <taxon>Chlorobiales</taxon>
        <taxon>Chlorobiaceae</taxon>
        <taxon>Chlorobium/Pelodictyon group</taxon>
        <taxon>Chlorobium</taxon>
    </lineage>
</organism>
<dbReference type="InterPro" id="IPR010982">
    <property type="entry name" value="Lambda_DNA-bd_dom_sf"/>
</dbReference>
<dbReference type="CDD" id="cd00093">
    <property type="entry name" value="HTH_XRE"/>
    <property type="match status" value="1"/>
</dbReference>
<dbReference type="Proteomes" id="UP000327458">
    <property type="component" value="Plasmid pl1"/>
</dbReference>
<proteinExistence type="predicted"/>
<dbReference type="Pfam" id="PF01381">
    <property type="entry name" value="HTH_3"/>
    <property type="match status" value="1"/>
</dbReference>
<evidence type="ECO:0000313" key="2">
    <source>
        <dbReference type="EMBL" id="KAA6230518.1"/>
    </source>
</evidence>
<evidence type="ECO:0000259" key="1">
    <source>
        <dbReference type="PROSITE" id="PS50943"/>
    </source>
</evidence>